<evidence type="ECO:0000256" key="5">
    <source>
        <dbReference type="ARBA" id="ARBA00022725"/>
    </source>
</evidence>
<evidence type="ECO:0000256" key="4">
    <source>
        <dbReference type="ARBA" id="ARBA00022692"/>
    </source>
</evidence>
<keyword evidence="4 10" id="KW-0812">Transmembrane</keyword>
<dbReference type="PANTHER" id="PTHR21137">
    <property type="entry name" value="ODORANT RECEPTOR"/>
    <property type="match status" value="1"/>
</dbReference>
<dbReference type="PANTHER" id="PTHR21137:SF35">
    <property type="entry name" value="ODORANT RECEPTOR 19A-RELATED"/>
    <property type="match status" value="1"/>
</dbReference>
<evidence type="ECO:0000313" key="11">
    <source>
        <dbReference type="EMBL" id="SOQ48228.1"/>
    </source>
</evidence>
<name>A0A2H1W5A5_SPOFR</name>
<evidence type="ECO:0000256" key="10">
    <source>
        <dbReference type="RuleBase" id="RU351113"/>
    </source>
</evidence>
<reference evidence="11" key="1">
    <citation type="submission" date="2016-07" db="EMBL/GenBank/DDBJ databases">
        <authorList>
            <person name="Bretaudeau A."/>
        </authorList>
    </citation>
    <scope>NUCLEOTIDE SEQUENCE</scope>
    <source>
        <strain evidence="11">Rice</strain>
        <tissue evidence="11">Whole body</tissue>
    </source>
</reference>
<feature type="transmembrane region" description="Helical" evidence="10">
    <location>
        <begin position="282"/>
        <end position="305"/>
    </location>
</feature>
<keyword evidence="2" id="KW-1003">Cell membrane</keyword>
<feature type="transmembrane region" description="Helical" evidence="10">
    <location>
        <begin position="193"/>
        <end position="211"/>
    </location>
</feature>
<comment type="caution">
    <text evidence="10">Lacks conserved residue(s) required for the propagation of feature annotation.</text>
</comment>
<dbReference type="AlphaFoldDB" id="A0A2H1W5A5"/>
<dbReference type="Pfam" id="PF02949">
    <property type="entry name" value="7tm_6"/>
    <property type="match status" value="1"/>
</dbReference>
<keyword evidence="6 10" id="KW-1133">Transmembrane helix</keyword>
<dbReference type="GO" id="GO:0005549">
    <property type="term" value="F:odorant binding"/>
    <property type="evidence" value="ECO:0007669"/>
    <property type="project" value="InterPro"/>
</dbReference>
<keyword evidence="7 10" id="KW-0472">Membrane</keyword>
<dbReference type="InterPro" id="IPR004117">
    <property type="entry name" value="7tm6_olfct_rcpt"/>
</dbReference>
<sequence length="411" mass="48830">MEYEYKSYGDLKQDFLGEMDFIGKIGIKMFIYPFIGRTRMITYCFYITYGLLFLTSAQLIVSLCIICVKNFDWFEIINVAPNIGVCLMILIKYKKIHDNKEIYDEIFKHFRFDLWEAVFDTEKHKKILNRYTQTTRLIVRFEFYYTIGLAIIVVLFPRIIMIYQNDIRGKEKQYLYPFEGWYPFDKIEWYNAAYIWESFMTTVVVFIYFFVNMLHVSFTRYICLELKILGSTMEDLINHDDVVKIKKGRELAKVHKNISNKLKFIISKHQFLARITSDLDKVLGDGMFLTYMFGSVFICLTAFTATVVDDLYKSMRYFSFFCSLLLEVFFQCIIGQLLIDHSDKLEKAIYFADWVYADNATKKMLLIFLIRSQKPFEFSAKGYLTMNLDTFSGICSLSYQFFNLLRTAYSE</sequence>
<comment type="subcellular location">
    <subcellularLocation>
        <location evidence="1 10">Cell membrane</location>
        <topology evidence="1 10">Multi-pass membrane protein</topology>
    </subcellularLocation>
</comment>
<evidence type="ECO:0000256" key="2">
    <source>
        <dbReference type="ARBA" id="ARBA00022475"/>
    </source>
</evidence>
<feature type="transmembrane region" description="Helical" evidence="10">
    <location>
        <begin position="143"/>
        <end position="163"/>
    </location>
</feature>
<evidence type="ECO:0000256" key="8">
    <source>
        <dbReference type="ARBA" id="ARBA00023170"/>
    </source>
</evidence>
<keyword evidence="5 10" id="KW-0552">Olfaction</keyword>
<evidence type="ECO:0000256" key="1">
    <source>
        <dbReference type="ARBA" id="ARBA00004651"/>
    </source>
</evidence>
<organism evidence="11">
    <name type="scientific">Spodoptera frugiperda</name>
    <name type="common">Fall armyworm</name>
    <dbReference type="NCBI Taxonomy" id="7108"/>
    <lineage>
        <taxon>Eukaryota</taxon>
        <taxon>Metazoa</taxon>
        <taxon>Ecdysozoa</taxon>
        <taxon>Arthropoda</taxon>
        <taxon>Hexapoda</taxon>
        <taxon>Insecta</taxon>
        <taxon>Pterygota</taxon>
        <taxon>Neoptera</taxon>
        <taxon>Endopterygota</taxon>
        <taxon>Lepidoptera</taxon>
        <taxon>Glossata</taxon>
        <taxon>Ditrysia</taxon>
        <taxon>Noctuoidea</taxon>
        <taxon>Noctuidae</taxon>
        <taxon>Amphipyrinae</taxon>
        <taxon>Spodoptera</taxon>
    </lineage>
</organism>
<keyword evidence="8 10" id="KW-0675">Receptor</keyword>
<proteinExistence type="inferred from homology"/>
<gene>
    <name evidence="11" type="primary">SFRICE012205.2</name>
    <name evidence="11" type="ORF">SFRICE_012205.2</name>
</gene>
<feature type="transmembrane region" description="Helical" evidence="10">
    <location>
        <begin position="317"/>
        <end position="339"/>
    </location>
</feature>
<dbReference type="GO" id="GO:0007165">
    <property type="term" value="P:signal transduction"/>
    <property type="evidence" value="ECO:0007669"/>
    <property type="project" value="UniProtKB-KW"/>
</dbReference>
<keyword evidence="9 10" id="KW-0807">Transducer</keyword>
<evidence type="ECO:0000256" key="6">
    <source>
        <dbReference type="ARBA" id="ARBA00022989"/>
    </source>
</evidence>
<feature type="transmembrane region" description="Helical" evidence="10">
    <location>
        <begin position="40"/>
        <end position="61"/>
    </location>
</feature>
<comment type="similarity">
    <text evidence="10">Belongs to the insect chemoreceptor superfamily. Heteromeric odorant receptor channel (TC 1.A.69) family.</text>
</comment>
<evidence type="ECO:0000256" key="9">
    <source>
        <dbReference type="ARBA" id="ARBA00023224"/>
    </source>
</evidence>
<feature type="transmembrane region" description="Helical" evidence="10">
    <location>
        <begin position="73"/>
        <end position="91"/>
    </location>
</feature>
<dbReference type="EMBL" id="ODYU01006409">
    <property type="protein sequence ID" value="SOQ48228.1"/>
    <property type="molecule type" value="Genomic_DNA"/>
</dbReference>
<accession>A0A2H1W5A5</accession>
<dbReference type="GO" id="GO:0005886">
    <property type="term" value="C:plasma membrane"/>
    <property type="evidence" value="ECO:0007669"/>
    <property type="project" value="UniProtKB-SubCell"/>
</dbReference>
<evidence type="ECO:0000256" key="3">
    <source>
        <dbReference type="ARBA" id="ARBA00022606"/>
    </source>
</evidence>
<protein>
    <recommendedName>
        <fullName evidence="10">Odorant receptor</fullName>
    </recommendedName>
</protein>
<evidence type="ECO:0000256" key="7">
    <source>
        <dbReference type="ARBA" id="ARBA00023136"/>
    </source>
</evidence>
<dbReference type="GO" id="GO:0004984">
    <property type="term" value="F:olfactory receptor activity"/>
    <property type="evidence" value="ECO:0007669"/>
    <property type="project" value="InterPro"/>
</dbReference>
<keyword evidence="3 10" id="KW-0716">Sensory transduction</keyword>